<evidence type="ECO:0000256" key="1">
    <source>
        <dbReference type="SAM" id="MobiDB-lite"/>
    </source>
</evidence>
<reference evidence="2 3" key="1">
    <citation type="journal article" date="2017" name="Mol. Biol. Evol.">
        <title>The 4-celled Tetrabaena socialis nuclear genome reveals the essential components for genetic control of cell number at the origin of multicellularity in the volvocine lineage.</title>
        <authorList>
            <person name="Featherston J."/>
            <person name="Arakaki Y."/>
            <person name="Hanschen E.R."/>
            <person name="Ferris P.J."/>
            <person name="Michod R.E."/>
            <person name="Olson B.J.S.C."/>
            <person name="Nozaki H."/>
            <person name="Durand P.M."/>
        </authorList>
    </citation>
    <scope>NUCLEOTIDE SEQUENCE [LARGE SCALE GENOMIC DNA]</scope>
    <source>
        <strain evidence="2 3">NIES-571</strain>
    </source>
</reference>
<dbReference type="Proteomes" id="UP000236333">
    <property type="component" value="Unassembled WGS sequence"/>
</dbReference>
<gene>
    <name evidence="2" type="ORF">TSOC_008634</name>
</gene>
<name>A0A2J7ZXZ5_9CHLO</name>
<proteinExistence type="predicted"/>
<evidence type="ECO:0000313" key="3">
    <source>
        <dbReference type="Proteomes" id="UP000236333"/>
    </source>
</evidence>
<keyword evidence="3" id="KW-1185">Reference proteome</keyword>
<protein>
    <submittedName>
        <fullName evidence="2">Uncharacterized protein</fullName>
    </submittedName>
</protein>
<feature type="compositionally biased region" description="Basic and acidic residues" evidence="1">
    <location>
        <begin position="77"/>
        <end position="93"/>
    </location>
</feature>
<organism evidence="2 3">
    <name type="scientific">Tetrabaena socialis</name>
    <dbReference type="NCBI Taxonomy" id="47790"/>
    <lineage>
        <taxon>Eukaryota</taxon>
        <taxon>Viridiplantae</taxon>
        <taxon>Chlorophyta</taxon>
        <taxon>core chlorophytes</taxon>
        <taxon>Chlorophyceae</taxon>
        <taxon>CS clade</taxon>
        <taxon>Chlamydomonadales</taxon>
        <taxon>Tetrabaenaceae</taxon>
        <taxon>Tetrabaena</taxon>
    </lineage>
</organism>
<comment type="caution">
    <text evidence="2">The sequence shown here is derived from an EMBL/GenBank/DDBJ whole genome shotgun (WGS) entry which is preliminary data.</text>
</comment>
<dbReference type="EMBL" id="PGGS01000331">
    <property type="protein sequence ID" value="PNH05135.1"/>
    <property type="molecule type" value="Genomic_DNA"/>
</dbReference>
<dbReference type="AlphaFoldDB" id="A0A2J7ZXZ5"/>
<accession>A0A2J7ZXZ5</accession>
<feature type="region of interest" description="Disordered" evidence="1">
    <location>
        <begin position="71"/>
        <end position="93"/>
    </location>
</feature>
<evidence type="ECO:0000313" key="2">
    <source>
        <dbReference type="EMBL" id="PNH05135.1"/>
    </source>
</evidence>
<sequence length="93" mass="10164">MGLESQMVAARWWPLESQMLGAPPPAAASSPSPPPRSMAVWMHATSSIMAQQQEAPGSHLALARSEGLLVSSTAEAPMRKSRLETRRWRSEPR</sequence>